<feature type="domain" description="T6SS Phospholipase effector Tle1-like catalytic" evidence="1">
    <location>
        <begin position="208"/>
        <end position="296"/>
    </location>
</feature>
<dbReference type="PANTHER" id="PTHR33840">
    <property type="match status" value="1"/>
</dbReference>
<name>A0ABT3XPL0_9FLAO</name>
<dbReference type="Proteomes" id="UP001073122">
    <property type="component" value="Unassembled WGS sequence"/>
</dbReference>
<protein>
    <submittedName>
        <fullName evidence="2">DUF2235 domain-containing protein</fullName>
    </submittedName>
</protein>
<dbReference type="InterPro" id="IPR018712">
    <property type="entry name" value="Tle1-like_cat"/>
</dbReference>
<evidence type="ECO:0000259" key="1">
    <source>
        <dbReference type="Pfam" id="PF09994"/>
    </source>
</evidence>
<evidence type="ECO:0000313" key="2">
    <source>
        <dbReference type="EMBL" id="MCX8523062.1"/>
    </source>
</evidence>
<proteinExistence type="predicted"/>
<sequence length="473" mass="53337">MANITFGSYSPSEDENDDAIEIRLGFFFDGTLNNERNTYIRKEKEKKKKGESYDAKAVKEDPWGFDKDSYLNDYSNVARMYHFYTSAPFIYIEGIGTLNGDTDTVAGYTMGMGETGIREKIRKGCKKLREKLTPGTTVNITVDVYGFSRGAAAARAFVNEITKSSYDATLTEYGYMDLDGYSVNDKKLPARGYLGYLCNNDGIIISGLKVHFVGLYDTVSSYGGNFENDNSSVNDRKELGLSAISGPKVMNVVQIAAGHEWRSNFNITTIESTANKGLEVVLPGAHADIGGCYESEIFKQYHRASVSPARVINDNNQYNTLANQKRQVYIDEGWYLDKQITIAPHSNKYVNYIGLQGERFIDKRYSYIPLHFMCSLSTEKGSNFSVNGVTEKFKIPEKAGNGSHILHYVKSKLEQYVSAVKNAEFGKRKQISYKTYLDFENEKKLINQYVHWSATEKMGHGPRPNRIRKPIYG</sequence>
<accession>A0ABT3XPL0</accession>
<organism evidence="2 3">
    <name type="scientific">Chryseobacterium formosus</name>
    <dbReference type="NCBI Taxonomy" id="1537363"/>
    <lineage>
        <taxon>Bacteria</taxon>
        <taxon>Pseudomonadati</taxon>
        <taxon>Bacteroidota</taxon>
        <taxon>Flavobacteriia</taxon>
        <taxon>Flavobacteriales</taxon>
        <taxon>Weeksellaceae</taxon>
        <taxon>Chryseobacterium group</taxon>
        <taxon>Chryseobacterium</taxon>
    </lineage>
</organism>
<gene>
    <name evidence="2" type="ORF">OF897_03895</name>
</gene>
<dbReference type="EMBL" id="JAOVZW010000003">
    <property type="protein sequence ID" value="MCX8523062.1"/>
    <property type="molecule type" value="Genomic_DNA"/>
</dbReference>
<comment type="caution">
    <text evidence="2">The sequence shown here is derived from an EMBL/GenBank/DDBJ whole genome shotgun (WGS) entry which is preliminary data.</text>
</comment>
<reference evidence="2" key="1">
    <citation type="submission" date="2022-10" db="EMBL/GenBank/DDBJ databases">
        <title>Chryseobacterium sp. nov., a novel bacterial species.</title>
        <authorList>
            <person name="Cao Y."/>
        </authorList>
    </citation>
    <scope>NUCLEOTIDE SEQUENCE</scope>
    <source>
        <strain evidence="2">CCTCC AB2015118</strain>
    </source>
</reference>
<dbReference type="Pfam" id="PF09994">
    <property type="entry name" value="T6SS_Tle1-like_cat"/>
    <property type="match status" value="1"/>
</dbReference>
<dbReference type="PANTHER" id="PTHR33840:SF1">
    <property type="entry name" value="TLE1 PHOSPHOLIPASE DOMAIN-CONTAINING PROTEIN"/>
    <property type="match status" value="1"/>
</dbReference>
<keyword evidence="3" id="KW-1185">Reference proteome</keyword>
<evidence type="ECO:0000313" key="3">
    <source>
        <dbReference type="Proteomes" id="UP001073122"/>
    </source>
</evidence>
<dbReference type="RefSeq" id="WP_267264383.1">
    <property type="nucleotide sequence ID" value="NZ_JAOVZW010000003.1"/>
</dbReference>